<evidence type="ECO:0000256" key="3">
    <source>
        <dbReference type="ARBA" id="ARBA00022448"/>
    </source>
</evidence>
<evidence type="ECO:0000256" key="12">
    <source>
        <dbReference type="SAM" id="MobiDB-lite"/>
    </source>
</evidence>
<keyword evidence="6 11" id="KW-0798">TonB box</keyword>
<feature type="domain" description="TonB-dependent receptor plug" evidence="15">
    <location>
        <begin position="44"/>
        <end position="151"/>
    </location>
</feature>
<dbReference type="GO" id="GO:0009279">
    <property type="term" value="C:cell outer membrane"/>
    <property type="evidence" value="ECO:0007669"/>
    <property type="project" value="UniProtKB-SubCell"/>
</dbReference>
<keyword evidence="7 10" id="KW-0472">Membrane</keyword>
<keyword evidence="13" id="KW-0732">Signal</keyword>
<evidence type="ECO:0000256" key="5">
    <source>
        <dbReference type="ARBA" id="ARBA00022692"/>
    </source>
</evidence>
<feature type="region of interest" description="Disordered" evidence="12">
    <location>
        <begin position="192"/>
        <end position="220"/>
    </location>
</feature>
<keyword evidence="4 10" id="KW-1134">Transmembrane beta strand</keyword>
<reference evidence="16 17" key="1">
    <citation type="journal article" date="2019" name="Front. Microbiol.">
        <title>Genomes of Neutrophilic Sulfur-Oxidizing Chemolithoautotrophs Representing 9 Proteobacterial Species From 8 Genera.</title>
        <authorList>
            <person name="Watanabe T."/>
            <person name="Kojima H."/>
            <person name="Umezawa K."/>
            <person name="Hori C."/>
            <person name="Takasuka T.E."/>
            <person name="Kato Y."/>
            <person name="Fukui M."/>
        </authorList>
    </citation>
    <scope>NUCLEOTIDE SEQUENCE [LARGE SCALE GENOMIC DNA]</scope>
    <source>
        <strain evidence="16 17">TTN</strain>
    </source>
</reference>
<dbReference type="AlphaFoldDB" id="A0A401JZW5"/>
<keyword evidence="3 10" id="KW-0813">Transport</keyword>
<keyword evidence="8 16" id="KW-0675">Receptor</keyword>
<dbReference type="PANTHER" id="PTHR30069:SF27">
    <property type="entry name" value="BLL4766 PROTEIN"/>
    <property type="match status" value="1"/>
</dbReference>
<keyword evidence="9 10" id="KW-0998">Cell outer membrane</keyword>
<evidence type="ECO:0000259" key="15">
    <source>
        <dbReference type="Pfam" id="PF07715"/>
    </source>
</evidence>
<dbReference type="EMBL" id="BGOW01000050">
    <property type="protein sequence ID" value="GCB02351.1"/>
    <property type="molecule type" value="Genomic_DNA"/>
</dbReference>
<dbReference type="PANTHER" id="PTHR30069">
    <property type="entry name" value="TONB-DEPENDENT OUTER MEMBRANE RECEPTOR"/>
    <property type="match status" value="1"/>
</dbReference>
<feature type="domain" description="TonB-dependent receptor-like beta-barrel" evidence="14">
    <location>
        <begin position="165"/>
        <end position="606"/>
    </location>
</feature>
<accession>A0A401JZW5</accession>
<dbReference type="Gene3D" id="2.170.130.10">
    <property type="entry name" value="TonB-dependent receptor, plug domain"/>
    <property type="match status" value="1"/>
</dbReference>
<evidence type="ECO:0000256" key="6">
    <source>
        <dbReference type="ARBA" id="ARBA00023077"/>
    </source>
</evidence>
<evidence type="ECO:0000313" key="17">
    <source>
        <dbReference type="Proteomes" id="UP000286806"/>
    </source>
</evidence>
<dbReference type="InterPro" id="IPR012910">
    <property type="entry name" value="Plug_dom"/>
</dbReference>
<sequence length="637" mass="69994">MHTRFALSAVALAVSSLAQAAPSTYPLDDIIVTATRTPLPDVAAPYASEVYTQAMIQASGASSLVDFLTQNTTLNVVPNYGNKFTPTLDMRGYGLTSGYQNIVVSLDGQRLNNIDGMPQLLGAIPIASIDRIEITRGSGSVIYGDGATAGTIQIYTRPYQGVTVAGSAGNYGALSGTVAAGLSRDNFSISASNDYQSQRGTSDADVTGQRDASSLTTQRGQMRVRPIDALWLTLDGSSSKIDTRYAGHLTLAQFQSDPAQNGGNTYTHQKFDSDQWRLGASLDLTPDTKLTASRNREDKLSNYVSPYPYKANYDYVTDDVALVHSGNAFKLTTGIQRFDGTRIGASDQTSKNNIGYYLQGQYVIDKLTLSAGARREKVEYNYVPDAGTALHATQQLNAWDIGSNYRLTATTSFFANYNQSFQAPDIDRFFNFGGTFNAFISPEKVKTVTLGANHSQGNHRLKLAVFRANLKNEIYFNPATWANTNIDQSHKYGLELQDSWRIRPDLNLRTGYTYTRAIIDRANSGGGAFDGKDLPGVPRHGVTLDMQYDWSEHSTFNVGYVWRSSSYAANDFANNFTQKQAAFQSTNLAYRYRYKAYELSAAIDNVFAQKNGLWVSDNVIYPVSFTRNYRVGFKASF</sequence>
<evidence type="ECO:0000256" key="1">
    <source>
        <dbReference type="ARBA" id="ARBA00004571"/>
    </source>
</evidence>
<dbReference type="InterPro" id="IPR039426">
    <property type="entry name" value="TonB-dep_rcpt-like"/>
</dbReference>
<evidence type="ECO:0000256" key="10">
    <source>
        <dbReference type="PROSITE-ProRule" id="PRU01360"/>
    </source>
</evidence>
<evidence type="ECO:0000256" key="8">
    <source>
        <dbReference type="ARBA" id="ARBA00023170"/>
    </source>
</evidence>
<dbReference type="SUPFAM" id="SSF56935">
    <property type="entry name" value="Porins"/>
    <property type="match status" value="1"/>
</dbReference>
<dbReference type="GO" id="GO:0044718">
    <property type="term" value="P:siderophore transmembrane transport"/>
    <property type="evidence" value="ECO:0007669"/>
    <property type="project" value="TreeGrafter"/>
</dbReference>
<evidence type="ECO:0000256" key="2">
    <source>
        <dbReference type="ARBA" id="ARBA00009810"/>
    </source>
</evidence>
<evidence type="ECO:0000256" key="9">
    <source>
        <dbReference type="ARBA" id="ARBA00023237"/>
    </source>
</evidence>
<evidence type="ECO:0000256" key="4">
    <source>
        <dbReference type="ARBA" id="ARBA00022452"/>
    </source>
</evidence>
<dbReference type="PROSITE" id="PS52016">
    <property type="entry name" value="TONB_DEPENDENT_REC_3"/>
    <property type="match status" value="1"/>
</dbReference>
<dbReference type="GO" id="GO:0015344">
    <property type="term" value="F:siderophore uptake transmembrane transporter activity"/>
    <property type="evidence" value="ECO:0007669"/>
    <property type="project" value="TreeGrafter"/>
</dbReference>
<dbReference type="Pfam" id="PF07715">
    <property type="entry name" value="Plug"/>
    <property type="match status" value="1"/>
</dbReference>
<evidence type="ECO:0000256" key="13">
    <source>
        <dbReference type="SAM" id="SignalP"/>
    </source>
</evidence>
<dbReference type="RefSeq" id="WP_124706380.1">
    <property type="nucleotide sequence ID" value="NZ_BGOW01000050.1"/>
</dbReference>
<dbReference type="Proteomes" id="UP000286806">
    <property type="component" value="Unassembled WGS sequence"/>
</dbReference>
<comment type="similarity">
    <text evidence="2 10 11">Belongs to the TonB-dependent receptor family.</text>
</comment>
<feature type="signal peptide" evidence="13">
    <location>
        <begin position="1"/>
        <end position="20"/>
    </location>
</feature>
<dbReference type="InterPro" id="IPR037066">
    <property type="entry name" value="Plug_dom_sf"/>
</dbReference>
<evidence type="ECO:0000259" key="14">
    <source>
        <dbReference type="Pfam" id="PF00593"/>
    </source>
</evidence>
<evidence type="ECO:0000313" key="16">
    <source>
        <dbReference type="EMBL" id="GCB02351.1"/>
    </source>
</evidence>
<comment type="subcellular location">
    <subcellularLocation>
        <location evidence="1 10">Cell outer membrane</location>
        <topology evidence="1 10">Multi-pass membrane protein</topology>
    </subcellularLocation>
</comment>
<keyword evidence="5 10" id="KW-0812">Transmembrane</keyword>
<organism evidence="16 17">
    <name type="scientific">Sulfuriferula multivorans</name>
    <dbReference type="NCBI Taxonomy" id="1559896"/>
    <lineage>
        <taxon>Bacteria</taxon>
        <taxon>Pseudomonadati</taxon>
        <taxon>Pseudomonadota</taxon>
        <taxon>Betaproteobacteria</taxon>
        <taxon>Nitrosomonadales</taxon>
        <taxon>Sulfuricellaceae</taxon>
        <taxon>Sulfuriferula</taxon>
    </lineage>
</organism>
<evidence type="ECO:0000256" key="7">
    <source>
        <dbReference type="ARBA" id="ARBA00023136"/>
    </source>
</evidence>
<evidence type="ECO:0000256" key="11">
    <source>
        <dbReference type="RuleBase" id="RU003357"/>
    </source>
</evidence>
<dbReference type="OrthoDB" id="7176844at2"/>
<feature type="chain" id="PRO_5019278894" evidence="13">
    <location>
        <begin position="21"/>
        <end position="637"/>
    </location>
</feature>
<gene>
    <name evidence="16" type="ORF">SFMTTN_3468</name>
</gene>
<dbReference type="InterPro" id="IPR036942">
    <property type="entry name" value="Beta-barrel_TonB_sf"/>
</dbReference>
<dbReference type="Pfam" id="PF00593">
    <property type="entry name" value="TonB_dep_Rec_b-barrel"/>
    <property type="match status" value="1"/>
</dbReference>
<feature type="compositionally biased region" description="Polar residues" evidence="12">
    <location>
        <begin position="210"/>
        <end position="220"/>
    </location>
</feature>
<dbReference type="InterPro" id="IPR000531">
    <property type="entry name" value="Beta-barrel_TonB"/>
</dbReference>
<keyword evidence="17" id="KW-1185">Reference proteome</keyword>
<proteinExistence type="inferred from homology"/>
<dbReference type="Gene3D" id="2.40.170.20">
    <property type="entry name" value="TonB-dependent receptor, beta-barrel domain"/>
    <property type="match status" value="1"/>
</dbReference>
<feature type="compositionally biased region" description="Polar residues" evidence="12">
    <location>
        <begin position="192"/>
        <end position="201"/>
    </location>
</feature>
<comment type="caution">
    <text evidence="16">The sequence shown here is derived from an EMBL/GenBank/DDBJ whole genome shotgun (WGS) entry which is preliminary data.</text>
</comment>
<protein>
    <submittedName>
        <fullName evidence="16">TonB-dependent receptor</fullName>
    </submittedName>
</protein>
<name>A0A401JZW5_9PROT</name>